<evidence type="ECO:0000313" key="1">
    <source>
        <dbReference type="EMBL" id="KIK51936.1"/>
    </source>
</evidence>
<name>A0A0D0BC24_9AGAR</name>
<dbReference type="Gene3D" id="2.40.70.10">
    <property type="entry name" value="Acid Proteases"/>
    <property type="match status" value="1"/>
</dbReference>
<organism evidence="1 2">
    <name type="scientific">Collybiopsis luxurians FD-317 M1</name>
    <dbReference type="NCBI Taxonomy" id="944289"/>
    <lineage>
        <taxon>Eukaryota</taxon>
        <taxon>Fungi</taxon>
        <taxon>Dikarya</taxon>
        <taxon>Basidiomycota</taxon>
        <taxon>Agaricomycotina</taxon>
        <taxon>Agaricomycetes</taxon>
        <taxon>Agaricomycetidae</taxon>
        <taxon>Agaricales</taxon>
        <taxon>Marasmiineae</taxon>
        <taxon>Omphalotaceae</taxon>
        <taxon>Collybiopsis</taxon>
        <taxon>Collybiopsis luxurians</taxon>
    </lineage>
</organism>
<sequence>IKVHQLADQHSLQLGTVGSKAKFNFGTTIKTSYGGIEDNVYFDIVNVDRYDAIVGTYFMRKHGIQLDFENDKILICGKPAPILSVGEDASEFIRHAAMRRESQNQYYRHKESSQNMLSGVPEVLPPLREINHKIILIDEQRRYNYYMPRCPDYLKTQLSDKLGHYTRAKWWIQETTPQAAPMLCIPK</sequence>
<dbReference type="InterPro" id="IPR021109">
    <property type="entry name" value="Peptidase_aspartic_dom_sf"/>
</dbReference>
<dbReference type="EMBL" id="KN834851">
    <property type="protein sequence ID" value="KIK51936.1"/>
    <property type="molecule type" value="Genomic_DNA"/>
</dbReference>
<dbReference type="OrthoDB" id="2799149at2759"/>
<reference evidence="1 2" key="1">
    <citation type="submission" date="2014-04" db="EMBL/GenBank/DDBJ databases">
        <title>Evolutionary Origins and Diversification of the Mycorrhizal Mutualists.</title>
        <authorList>
            <consortium name="DOE Joint Genome Institute"/>
            <consortium name="Mycorrhizal Genomics Consortium"/>
            <person name="Kohler A."/>
            <person name="Kuo A."/>
            <person name="Nagy L.G."/>
            <person name="Floudas D."/>
            <person name="Copeland A."/>
            <person name="Barry K.W."/>
            <person name="Cichocki N."/>
            <person name="Veneault-Fourrey C."/>
            <person name="LaButti K."/>
            <person name="Lindquist E.A."/>
            <person name="Lipzen A."/>
            <person name="Lundell T."/>
            <person name="Morin E."/>
            <person name="Murat C."/>
            <person name="Riley R."/>
            <person name="Ohm R."/>
            <person name="Sun H."/>
            <person name="Tunlid A."/>
            <person name="Henrissat B."/>
            <person name="Grigoriev I.V."/>
            <person name="Hibbett D.S."/>
            <person name="Martin F."/>
        </authorList>
    </citation>
    <scope>NUCLEOTIDE SEQUENCE [LARGE SCALE GENOMIC DNA]</scope>
    <source>
        <strain evidence="1 2">FD-317 M1</strain>
    </source>
</reference>
<dbReference type="AlphaFoldDB" id="A0A0D0BC24"/>
<feature type="non-terminal residue" evidence="1">
    <location>
        <position position="187"/>
    </location>
</feature>
<evidence type="ECO:0000313" key="2">
    <source>
        <dbReference type="Proteomes" id="UP000053593"/>
    </source>
</evidence>
<dbReference type="Proteomes" id="UP000053593">
    <property type="component" value="Unassembled WGS sequence"/>
</dbReference>
<dbReference type="HOGENOM" id="CLU_047281_1_0_1"/>
<proteinExistence type="predicted"/>
<protein>
    <submittedName>
        <fullName evidence="1">Uncharacterized protein</fullName>
    </submittedName>
</protein>
<gene>
    <name evidence="1" type="ORF">GYMLUDRAFT_146844</name>
</gene>
<feature type="non-terminal residue" evidence="1">
    <location>
        <position position="1"/>
    </location>
</feature>
<keyword evidence="2" id="KW-1185">Reference proteome</keyword>
<accession>A0A0D0BC24</accession>